<reference evidence="2 3" key="1">
    <citation type="submission" date="2016-07" db="EMBL/GenBank/DDBJ databases">
        <title>Complete genome sequence of Bradyrhizobium icense LMTR 13T, a potential inoculant strain isolated from lima bean (Phaseolus lunatus) in Peru.</title>
        <authorList>
            <person name="Ormeno-Orrillo E."/>
            <person name="Duran D."/>
            <person name="Rogel M.A."/>
            <person name="Rey L."/>
            <person name="Imperial J."/>
            <person name="Ruiz-Argueso T."/>
            <person name="Martinez-Romero E."/>
        </authorList>
    </citation>
    <scope>NUCLEOTIDE SEQUENCE [LARGE SCALE GENOMIC DNA]</scope>
    <source>
        <strain evidence="2 3">LMTR 13</strain>
    </source>
</reference>
<gene>
    <name evidence="2" type="ORF">LMTR13_06005</name>
</gene>
<name>A0A1B1UAV6_9BRAD</name>
<keyword evidence="3" id="KW-1185">Reference proteome</keyword>
<proteinExistence type="predicted"/>
<dbReference type="AlphaFoldDB" id="A0A1B1UAV6"/>
<evidence type="ECO:0000256" key="1">
    <source>
        <dbReference type="SAM" id="MobiDB-lite"/>
    </source>
</evidence>
<evidence type="ECO:0008006" key="4">
    <source>
        <dbReference type="Google" id="ProtNLM"/>
    </source>
</evidence>
<dbReference type="STRING" id="1274631.LMTR13_06005"/>
<feature type="region of interest" description="Disordered" evidence="1">
    <location>
        <begin position="53"/>
        <end position="94"/>
    </location>
</feature>
<evidence type="ECO:0000313" key="3">
    <source>
        <dbReference type="Proteomes" id="UP000092839"/>
    </source>
</evidence>
<protein>
    <recommendedName>
        <fullName evidence="4">DUF2946 domain-containing protein</fullName>
    </recommendedName>
</protein>
<dbReference type="EMBL" id="CP016428">
    <property type="protein sequence ID" value="ANV99795.1"/>
    <property type="molecule type" value="Genomic_DNA"/>
</dbReference>
<dbReference type="Proteomes" id="UP000092839">
    <property type="component" value="Chromosome"/>
</dbReference>
<dbReference type="KEGG" id="bic:LMTR13_06005"/>
<sequence length="146" mass="15508">MFVRLTRRKRAKAGWFVALLYLFCVLAPGVALALGDGASCLVIALQPVAATHTHDHSEHAAGSAHQHHHEHESHDADSGNTAHEPAKHGHDKSSPGPCCAMLCVSGIAADLPTVVKPSQPTSLCVSENSWRLPGEAPPLHYRPPIA</sequence>
<dbReference type="RefSeq" id="WP_065727085.1">
    <property type="nucleotide sequence ID" value="NZ_CP016428.1"/>
</dbReference>
<accession>A0A1B1UAV6</accession>
<dbReference type="OrthoDB" id="8241865at2"/>
<organism evidence="2 3">
    <name type="scientific">Bradyrhizobium icense</name>
    <dbReference type="NCBI Taxonomy" id="1274631"/>
    <lineage>
        <taxon>Bacteria</taxon>
        <taxon>Pseudomonadati</taxon>
        <taxon>Pseudomonadota</taxon>
        <taxon>Alphaproteobacteria</taxon>
        <taxon>Hyphomicrobiales</taxon>
        <taxon>Nitrobacteraceae</taxon>
        <taxon>Bradyrhizobium</taxon>
    </lineage>
</organism>
<evidence type="ECO:0000313" key="2">
    <source>
        <dbReference type="EMBL" id="ANV99795.1"/>
    </source>
</evidence>
<feature type="compositionally biased region" description="Basic and acidic residues" evidence="1">
    <location>
        <begin position="84"/>
        <end position="93"/>
    </location>
</feature>